<gene>
    <name evidence="4" type="ORF">FKY71_15515</name>
</gene>
<reference evidence="4 5" key="1">
    <citation type="submission" date="2019-06" db="EMBL/GenBank/DDBJ databases">
        <title>Metagenome assembled Genome of Spiribacter salinus SL48-SHIP from the microbial mat of Salt Lake 48 (Novosibirsk region, Russia).</title>
        <authorList>
            <person name="Shipova A."/>
            <person name="Rozanov A.S."/>
            <person name="Bryanskaya A.V."/>
            <person name="Peltek S.E."/>
        </authorList>
    </citation>
    <scope>NUCLEOTIDE SEQUENCE [LARGE SCALE GENOMIC DNA]</scope>
    <source>
        <strain evidence="4">SL48-SHIP-2</strain>
    </source>
</reference>
<proteinExistence type="predicted"/>
<sequence>MGGWRLGYISASLWSMEEPEILVRLALALAIGLLFGLERGWHERGQSEGERVAGVRTFALTGLLGGIAAWLASLTSPVVLAAALFGLGALVAVSYWVQLSAAEDSGLTTEVALLLAFALGAASVLGNMVPAAAVAVVAALLLTMKARLHRWIAQIDRLELDAVFKLGLISVVVLPVLPNEGFGPGGTLNPYELWWAVVVVAGLSFSGYLGIRLAGAGLGIVMTGVFGGLASSTSTSLVLARLARAHPALSAVSAAAIVVAGSITFMRILVLVAIFQPVLVAPLALPMGVMASTGMVGAALIHLVANGGEQAGQEVPELSNPLELTAAVLFGAVLAVVLLGIHYLRDWLGTTGVYAAAAVSGLTDVDALTISISRLVEQELSFENGTLAVFIAVSVNTVVKGAISLFFGPLGLGLRVSAVYTAVILAGGAVFAFGP</sequence>
<evidence type="ECO:0000259" key="2">
    <source>
        <dbReference type="Pfam" id="PF02308"/>
    </source>
</evidence>
<protein>
    <submittedName>
        <fullName evidence="4">MgtC/SapB family protein</fullName>
    </submittedName>
</protein>
<accession>A0A540VN34</accession>
<feature type="transmembrane region" description="Helical" evidence="1">
    <location>
        <begin position="324"/>
        <end position="344"/>
    </location>
</feature>
<keyword evidence="1" id="KW-0812">Transmembrane</keyword>
<feature type="domain" description="DUF4010" evidence="3">
    <location>
        <begin position="198"/>
        <end position="408"/>
    </location>
</feature>
<feature type="transmembrane region" description="Helical" evidence="1">
    <location>
        <begin position="251"/>
        <end position="275"/>
    </location>
</feature>
<dbReference type="Proteomes" id="UP000315400">
    <property type="component" value="Unassembled WGS sequence"/>
</dbReference>
<feature type="transmembrane region" description="Helical" evidence="1">
    <location>
        <begin position="78"/>
        <end position="99"/>
    </location>
</feature>
<feature type="domain" description="MgtC/SapB/SrpB/YhiD N-terminal" evidence="2">
    <location>
        <begin position="25"/>
        <end position="150"/>
    </location>
</feature>
<dbReference type="PANTHER" id="PTHR39084:SF1">
    <property type="entry name" value="DUF4010 DOMAIN-CONTAINING PROTEIN"/>
    <property type="match status" value="1"/>
</dbReference>
<name>A0A540VN34_9GAMM</name>
<feature type="transmembrane region" description="Helical" evidence="1">
    <location>
        <begin position="351"/>
        <end position="373"/>
    </location>
</feature>
<dbReference type="Pfam" id="PF13194">
    <property type="entry name" value="DUF4010"/>
    <property type="match status" value="1"/>
</dbReference>
<comment type="caution">
    <text evidence="4">The sequence shown here is derived from an EMBL/GenBank/DDBJ whole genome shotgun (WGS) entry which is preliminary data.</text>
</comment>
<feature type="transmembrane region" description="Helical" evidence="1">
    <location>
        <begin position="162"/>
        <end position="178"/>
    </location>
</feature>
<dbReference type="AlphaFoldDB" id="A0A540VN34"/>
<keyword evidence="1" id="KW-1133">Transmembrane helix</keyword>
<dbReference type="InterPro" id="IPR025105">
    <property type="entry name" value="DUF4010"/>
</dbReference>
<evidence type="ECO:0000256" key="1">
    <source>
        <dbReference type="SAM" id="Phobius"/>
    </source>
</evidence>
<feature type="transmembrane region" description="Helical" evidence="1">
    <location>
        <begin position="111"/>
        <end position="142"/>
    </location>
</feature>
<evidence type="ECO:0000313" key="4">
    <source>
        <dbReference type="EMBL" id="TQE98116.1"/>
    </source>
</evidence>
<organism evidence="4 5">
    <name type="scientific">Spiribacter salinus</name>
    <dbReference type="NCBI Taxonomy" id="1335746"/>
    <lineage>
        <taxon>Bacteria</taxon>
        <taxon>Pseudomonadati</taxon>
        <taxon>Pseudomonadota</taxon>
        <taxon>Gammaproteobacteria</taxon>
        <taxon>Chromatiales</taxon>
        <taxon>Ectothiorhodospiraceae</taxon>
        <taxon>Spiribacter</taxon>
    </lineage>
</organism>
<dbReference type="PANTHER" id="PTHR39084">
    <property type="entry name" value="MEMBRANE PROTEIN-RELATED"/>
    <property type="match status" value="1"/>
</dbReference>
<feature type="transmembrane region" description="Helical" evidence="1">
    <location>
        <begin position="282"/>
        <end position="304"/>
    </location>
</feature>
<dbReference type="Pfam" id="PF02308">
    <property type="entry name" value="MgtC"/>
    <property type="match status" value="1"/>
</dbReference>
<feature type="transmembrane region" description="Helical" evidence="1">
    <location>
        <begin position="385"/>
        <end position="407"/>
    </location>
</feature>
<dbReference type="EMBL" id="VIFK01000277">
    <property type="protein sequence ID" value="TQE98116.1"/>
    <property type="molecule type" value="Genomic_DNA"/>
</dbReference>
<dbReference type="InterPro" id="IPR049177">
    <property type="entry name" value="MgtC_SapB_SrpB_YhiD_N"/>
</dbReference>
<feature type="transmembrane region" description="Helical" evidence="1">
    <location>
        <begin position="53"/>
        <end position="71"/>
    </location>
</feature>
<keyword evidence="1" id="KW-0472">Membrane</keyword>
<feature type="transmembrane region" description="Helical" evidence="1">
    <location>
        <begin position="193"/>
        <end position="211"/>
    </location>
</feature>
<feature type="transmembrane region" description="Helical" evidence="1">
    <location>
        <begin position="414"/>
        <end position="434"/>
    </location>
</feature>
<evidence type="ECO:0000313" key="5">
    <source>
        <dbReference type="Proteomes" id="UP000315400"/>
    </source>
</evidence>
<feature type="transmembrane region" description="Helical" evidence="1">
    <location>
        <begin position="21"/>
        <end position="41"/>
    </location>
</feature>
<evidence type="ECO:0000259" key="3">
    <source>
        <dbReference type="Pfam" id="PF13194"/>
    </source>
</evidence>
<feature type="transmembrane region" description="Helical" evidence="1">
    <location>
        <begin position="218"/>
        <end position="239"/>
    </location>
</feature>